<dbReference type="GO" id="GO:0004300">
    <property type="term" value="F:enoyl-CoA hydratase activity"/>
    <property type="evidence" value="ECO:0007669"/>
    <property type="project" value="UniProtKB-EC"/>
</dbReference>
<comment type="catalytic activity">
    <reaction evidence="6">
        <text>a (3S)-3-hydroxyacyl-CoA = a (2E)-enoyl-CoA + H2O</text>
        <dbReference type="Rhea" id="RHEA:16105"/>
        <dbReference type="ChEBI" id="CHEBI:15377"/>
        <dbReference type="ChEBI" id="CHEBI:57318"/>
        <dbReference type="ChEBI" id="CHEBI:58856"/>
        <dbReference type="EC" id="4.2.1.17"/>
    </reaction>
</comment>
<gene>
    <name evidence="9" type="ORF">F8377_07435</name>
</gene>
<keyword evidence="3" id="KW-0276">Fatty acid metabolism</keyword>
<comment type="similarity">
    <text evidence="2 8">Belongs to the enoyl-CoA hydratase/isomerase family.</text>
</comment>
<dbReference type="NCBIfam" id="NF005891">
    <property type="entry name" value="PRK07854.1"/>
    <property type="match status" value="1"/>
</dbReference>
<evidence type="ECO:0000256" key="3">
    <source>
        <dbReference type="ARBA" id="ARBA00022832"/>
    </source>
</evidence>
<evidence type="ECO:0000256" key="6">
    <source>
        <dbReference type="ARBA" id="ARBA00023709"/>
    </source>
</evidence>
<dbReference type="PANTHER" id="PTHR11941">
    <property type="entry name" value="ENOYL-COA HYDRATASE-RELATED"/>
    <property type="match status" value="1"/>
</dbReference>
<dbReference type="Gene3D" id="3.90.226.10">
    <property type="entry name" value="2-enoyl-CoA Hydratase, Chain A, domain 1"/>
    <property type="match status" value="1"/>
</dbReference>
<dbReference type="SUPFAM" id="SSF52096">
    <property type="entry name" value="ClpP/crotonase"/>
    <property type="match status" value="1"/>
</dbReference>
<dbReference type="RefSeq" id="WP_151844536.1">
    <property type="nucleotide sequence ID" value="NZ_WBZJ01000002.1"/>
</dbReference>
<comment type="function">
    <text evidence="1">Could possibly oxidize fatty acids using specific components.</text>
</comment>
<keyword evidence="5 9" id="KW-0456">Lyase</keyword>
<reference evidence="9 10" key="1">
    <citation type="submission" date="2019-10" db="EMBL/GenBank/DDBJ databases">
        <title>Corynebacterium sp novel species isolated from the respiratory tract of Marmot.</title>
        <authorList>
            <person name="Zhang G."/>
        </authorList>
    </citation>
    <scope>NUCLEOTIDE SEQUENCE [LARGE SCALE GENOMIC DNA]</scope>
    <source>
        <strain evidence="9 10">336</strain>
    </source>
</reference>
<evidence type="ECO:0000256" key="7">
    <source>
        <dbReference type="ARBA" id="ARBA00023717"/>
    </source>
</evidence>
<evidence type="ECO:0000313" key="10">
    <source>
        <dbReference type="Proteomes" id="UP000436181"/>
    </source>
</evidence>
<evidence type="ECO:0000313" key="9">
    <source>
        <dbReference type="EMBL" id="KAB3521038.1"/>
    </source>
</evidence>
<dbReference type="Proteomes" id="UP000436181">
    <property type="component" value="Unassembled WGS sequence"/>
</dbReference>
<evidence type="ECO:0000256" key="2">
    <source>
        <dbReference type="ARBA" id="ARBA00005254"/>
    </source>
</evidence>
<dbReference type="PANTHER" id="PTHR11941:SF169">
    <property type="entry name" value="(7AS)-7A-METHYL-1,5-DIOXO-2,3,5,6,7,7A-HEXAHYDRO-1H-INDENE-CARBOXYL-COA HYDROLASE"/>
    <property type="match status" value="1"/>
</dbReference>
<accession>A0ABQ6VE67</accession>
<dbReference type="CDD" id="cd06558">
    <property type="entry name" value="crotonase-like"/>
    <property type="match status" value="1"/>
</dbReference>
<dbReference type="InterPro" id="IPR001753">
    <property type="entry name" value="Enoyl-CoA_hydra/iso"/>
</dbReference>
<comment type="catalytic activity">
    <reaction evidence="7">
        <text>a 4-saturated-(3S)-3-hydroxyacyl-CoA = a (3E)-enoyl-CoA + H2O</text>
        <dbReference type="Rhea" id="RHEA:20724"/>
        <dbReference type="ChEBI" id="CHEBI:15377"/>
        <dbReference type="ChEBI" id="CHEBI:58521"/>
        <dbReference type="ChEBI" id="CHEBI:137480"/>
        <dbReference type="EC" id="4.2.1.17"/>
    </reaction>
</comment>
<comment type="caution">
    <text evidence="9">The sequence shown here is derived from an EMBL/GenBank/DDBJ whole genome shotgun (WGS) entry which is preliminary data.</text>
</comment>
<keyword evidence="4" id="KW-0443">Lipid metabolism</keyword>
<dbReference type="Pfam" id="PF00378">
    <property type="entry name" value="ECH_1"/>
    <property type="match status" value="1"/>
</dbReference>
<evidence type="ECO:0000256" key="1">
    <source>
        <dbReference type="ARBA" id="ARBA00002994"/>
    </source>
</evidence>
<dbReference type="PROSITE" id="PS00166">
    <property type="entry name" value="ENOYL_COA_HYDRATASE"/>
    <property type="match status" value="1"/>
</dbReference>
<dbReference type="InterPro" id="IPR029045">
    <property type="entry name" value="ClpP/crotonase-like_dom_sf"/>
</dbReference>
<dbReference type="EMBL" id="WBZJ01000002">
    <property type="protein sequence ID" value="KAB3521038.1"/>
    <property type="molecule type" value="Genomic_DNA"/>
</dbReference>
<dbReference type="InterPro" id="IPR018376">
    <property type="entry name" value="Enoyl-CoA_hyd/isom_CS"/>
</dbReference>
<evidence type="ECO:0000256" key="8">
    <source>
        <dbReference type="RuleBase" id="RU003707"/>
    </source>
</evidence>
<evidence type="ECO:0000256" key="5">
    <source>
        <dbReference type="ARBA" id="ARBA00023239"/>
    </source>
</evidence>
<name>A0ABQ6VE67_9CORY</name>
<evidence type="ECO:0000256" key="4">
    <source>
        <dbReference type="ARBA" id="ARBA00023098"/>
    </source>
</evidence>
<protein>
    <submittedName>
        <fullName evidence="9">Enoyl-CoA hydratase</fullName>
        <ecNumber evidence="9">4.2.1.17</ecNumber>
    </submittedName>
</protein>
<sequence>MTVQSLRVERDSHNPHVAIITLNDPDKRNALDAAKASALENAIIKLEATRQTDQPVRVIVIRGEGPAFCAGADLSGGVYARDFFDSLTRMLTAITRCPIPVIADVQGPAVGAGCQVVLACDLRVFGDRGAVWVPAAQHGFALDTWTHQRLCELVGGGHARNIMIGAATMGVEQALATGFASLHADSAGAAEYARTIAAQAPLSMEHSKRVLNSADANRDPSLDMLFRKAWASEDAQEARAARAEKRAPRFMGQ</sequence>
<dbReference type="EC" id="4.2.1.17" evidence="9"/>
<organism evidence="9 10">
    <name type="scientific">Corynebacterium zhongnanshanii</name>
    <dbReference type="NCBI Taxonomy" id="2768834"/>
    <lineage>
        <taxon>Bacteria</taxon>
        <taxon>Bacillati</taxon>
        <taxon>Actinomycetota</taxon>
        <taxon>Actinomycetes</taxon>
        <taxon>Mycobacteriales</taxon>
        <taxon>Corynebacteriaceae</taxon>
        <taxon>Corynebacterium</taxon>
    </lineage>
</organism>
<keyword evidence="10" id="KW-1185">Reference proteome</keyword>
<proteinExistence type="inferred from homology"/>